<dbReference type="RefSeq" id="WP_189056534.1">
    <property type="nucleotide sequence ID" value="NZ_BMMK01000008.1"/>
</dbReference>
<dbReference type="NCBIfam" id="NF042915">
    <property type="entry name" value="MAB_1171c_fam"/>
    <property type="match status" value="1"/>
</dbReference>
<sequence>MHAEVIRFILLVLCWTVVLVRIPAVRVREQRPLWFTLLMLGSGLLMLQKPVARVARELTGIPQITSLISSLMAVGVATLLLDFAIRRPPTHDFRTAPWRRFRIFSSLFTVVTMAVTFSITIAQGVPTRQRFLPVPGVFSAHIVYWVVYLVYMLLVTAWASVLFWRHIARTDSRVLRLAIALLGIATSTFLIFLGSRFAALFSASPTLLPFGLYISSIHSIGIAVGCSLAAVLPLIQAVAAWWHCYKLYPLWKTLCEALPNIALQPPRRRLLDVLTLRDNRLRLHRRLIEIRDGLLSMREWVTPEALDRIRTSMAETRLRPDQAEAATTACWLKVALRAQEQGLERVGKPLDLVSQGGADAYSELRWLRAVAAFWHDPRVDRCAAAIAAEPHRPGS</sequence>
<evidence type="ECO:0000313" key="3">
    <source>
        <dbReference type="EMBL" id="GGM50448.1"/>
    </source>
</evidence>
<evidence type="ECO:0000313" key="4">
    <source>
        <dbReference type="Proteomes" id="UP000637578"/>
    </source>
</evidence>
<feature type="transmembrane region" description="Helical" evidence="1">
    <location>
        <begin position="142"/>
        <end position="165"/>
    </location>
</feature>
<keyword evidence="1" id="KW-0472">Membrane</keyword>
<organism evidence="3 4">
    <name type="scientific">Longimycelium tulufanense</name>
    <dbReference type="NCBI Taxonomy" id="907463"/>
    <lineage>
        <taxon>Bacteria</taxon>
        <taxon>Bacillati</taxon>
        <taxon>Actinomycetota</taxon>
        <taxon>Actinomycetes</taxon>
        <taxon>Pseudonocardiales</taxon>
        <taxon>Pseudonocardiaceae</taxon>
        <taxon>Longimycelium</taxon>
    </lineage>
</organism>
<keyword evidence="1" id="KW-0812">Transmembrane</keyword>
<dbReference type="EMBL" id="BMMK01000008">
    <property type="protein sequence ID" value="GGM50448.1"/>
    <property type="molecule type" value="Genomic_DNA"/>
</dbReference>
<feature type="transmembrane region" description="Helical" evidence="1">
    <location>
        <begin position="60"/>
        <end position="81"/>
    </location>
</feature>
<dbReference type="Proteomes" id="UP000637578">
    <property type="component" value="Unassembled WGS sequence"/>
</dbReference>
<feature type="transmembrane region" description="Helical" evidence="1">
    <location>
        <begin position="177"/>
        <end position="199"/>
    </location>
</feature>
<feature type="transmembrane region" description="Helical" evidence="1">
    <location>
        <begin position="6"/>
        <end position="25"/>
    </location>
</feature>
<keyword evidence="1" id="KW-1133">Transmembrane helix</keyword>
<proteinExistence type="predicted"/>
<protein>
    <recommendedName>
        <fullName evidence="2">DUF6545 domain-containing protein</fullName>
    </recommendedName>
</protein>
<feature type="domain" description="DUF6545" evidence="2">
    <location>
        <begin position="240"/>
        <end position="375"/>
    </location>
</feature>
<keyword evidence="4" id="KW-1185">Reference proteome</keyword>
<evidence type="ECO:0000256" key="1">
    <source>
        <dbReference type="SAM" id="Phobius"/>
    </source>
</evidence>
<name>A0A8J3CD58_9PSEU</name>
<gene>
    <name evidence="3" type="ORF">GCM10012275_21660</name>
</gene>
<reference evidence="3" key="2">
    <citation type="submission" date="2020-09" db="EMBL/GenBank/DDBJ databases">
        <authorList>
            <person name="Sun Q."/>
            <person name="Zhou Y."/>
        </authorList>
    </citation>
    <scope>NUCLEOTIDE SEQUENCE</scope>
    <source>
        <strain evidence="3">CGMCC 4.5737</strain>
    </source>
</reference>
<comment type="caution">
    <text evidence="3">The sequence shown here is derived from an EMBL/GenBank/DDBJ whole genome shotgun (WGS) entry which is preliminary data.</text>
</comment>
<feature type="transmembrane region" description="Helical" evidence="1">
    <location>
        <begin position="219"/>
        <end position="242"/>
    </location>
</feature>
<feature type="transmembrane region" description="Helical" evidence="1">
    <location>
        <begin position="32"/>
        <end position="48"/>
    </location>
</feature>
<feature type="transmembrane region" description="Helical" evidence="1">
    <location>
        <begin position="101"/>
        <end position="122"/>
    </location>
</feature>
<dbReference type="InterPro" id="IPR046675">
    <property type="entry name" value="DUF6545"/>
</dbReference>
<evidence type="ECO:0000259" key="2">
    <source>
        <dbReference type="Pfam" id="PF20182"/>
    </source>
</evidence>
<dbReference type="AlphaFoldDB" id="A0A8J3CD58"/>
<reference evidence="3" key="1">
    <citation type="journal article" date="2014" name="Int. J. Syst. Evol. Microbiol.">
        <title>Complete genome sequence of Corynebacterium casei LMG S-19264T (=DSM 44701T), isolated from a smear-ripened cheese.</title>
        <authorList>
            <consortium name="US DOE Joint Genome Institute (JGI-PGF)"/>
            <person name="Walter F."/>
            <person name="Albersmeier A."/>
            <person name="Kalinowski J."/>
            <person name="Ruckert C."/>
        </authorList>
    </citation>
    <scope>NUCLEOTIDE SEQUENCE</scope>
    <source>
        <strain evidence="3">CGMCC 4.5737</strain>
    </source>
</reference>
<dbReference type="Pfam" id="PF20182">
    <property type="entry name" value="DUF6545"/>
    <property type="match status" value="1"/>
</dbReference>
<dbReference type="InterPro" id="IPR050039">
    <property type="entry name" value="MAB_1171c-like"/>
</dbReference>
<accession>A0A8J3CD58</accession>